<organism evidence="1">
    <name type="scientific">marine sediment metagenome</name>
    <dbReference type="NCBI Taxonomy" id="412755"/>
    <lineage>
        <taxon>unclassified sequences</taxon>
        <taxon>metagenomes</taxon>
        <taxon>ecological metagenomes</taxon>
    </lineage>
</organism>
<comment type="caution">
    <text evidence="1">The sequence shown here is derived from an EMBL/GenBank/DDBJ whole genome shotgun (WGS) entry which is preliminary data.</text>
</comment>
<reference evidence="1" key="1">
    <citation type="journal article" date="2014" name="Front. Microbiol.">
        <title>High frequency of phylogenetically diverse reductive dehalogenase-homologous genes in deep subseafloor sedimentary metagenomes.</title>
        <authorList>
            <person name="Kawai M."/>
            <person name="Futagami T."/>
            <person name="Toyoda A."/>
            <person name="Takaki Y."/>
            <person name="Nishi S."/>
            <person name="Hori S."/>
            <person name="Arai W."/>
            <person name="Tsubouchi T."/>
            <person name="Morono Y."/>
            <person name="Uchiyama I."/>
            <person name="Ito T."/>
            <person name="Fujiyama A."/>
            <person name="Inagaki F."/>
            <person name="Takami H."/>
        </authorList>
    </citation>
    <scope>NUCLEOTIDE SEQUENCE</scope>
    <source>
        <strain evidence="1">Expedition CK06-06</strain>
    </source>
</reference>
<gene>
    <name evidence="1" type="ORF">S01H4_17062</name>
</gene>
<dbReference type="AlphaFoldDB" id="X0ZEW4"/>
<protein>
    <submittedName>
        <fullName evidence="1">Uncharacterized protein</fullName>
    </submittedName>
</protein>
<proteinExistence type="predicted"/>
<feature type="non-terminal residue" evidence="1">
    <location>
        <position position="1"/>
    </location>
</feature>
<accession>X0ZEW4</accession>
<name>X0ZEW4_9ZZZZ</name>
<evidence type="ECO:0000313" key="1">
    <source>
        <dbReference type="EMBL" id="GAG58868.1"/>
    </source>
</evidence>
<dbReference type="EMBL" id="BART01007503">
    <property type="protein sequence ID" value="GAG58868.1"/>
    <property type="molecule type" value="Genomic_DNA"/>
</dbReference>
<sequence>ADQISRLYEIESLLLAEAIHMGKSITMLFMIV</sequence>